<evidence type="ECO:0000259" key="1">
    <source>
        <dbReference type="Pfam" id="PF25334"/>
    </source>
</evidence>
<dbReference type="eggNOG" id="ENOG502QRQZ">
    <property type="taxonomic scope" value="Eukaryota"/>
</dbReference>
<protein>
    <recommendedName>
        <fullName evidence="1">GRDP C2 domain-containing protein</fullName>
    </recommendedName>
</protein>
<dbReference type="PANTHER" id="PTHR34365:SF15">
    <property type="entry name" value="GLYCINE-RICH DOMAIN-CONTAINING PROTEIN 1"/>
    <property type="match status" value="1"/>
</dbReference>
<dbReference type="InParanoid" id="B9SMX4"/>
<feature type="domain" description="GRDP C2" evidence="1">
    <location>
        <begin position="325"/>
        <end position="457"/>
    </location>
</feature>
<keyword evidence="3" id="KW-1185">Reference proteome</keyword>
<dbReference type="STRING" id="3988.B9SMX4"/>
<dbReference type="AlphaFoldDB" id="B9SMX4"/>
<dbReference type="EMBL" id="EQ974039">
    <property type="protein sequence ID" value="EEF35015.1"/>
    <property type="molecule type" value="Genomic_DNA"/>
</dbReference>
<dbReference type="OrthoDB" id="823893at2759"/>
<gene>
    <name evidence="2" type="ORF">RCOM_0482320</name>
</gene>
<reference evidence="3" key="1">
    <citation type="journal article" date="2010" name="Nat. Biotechnol.">
        <title>Draft genome sequence of the oilseed species Ricinus communis.</title>
        <authorList>
            <person name="Chan A.P."/>
            <person name="Crabtree J."/>
            <person name="Zhao Q."/>
            <person name="Lorenzi H."/>
            <person name="Orvis J."/>
            <person name="Puiu D."/>
            <person name="Melake-Berhan A."/>
            <person name="Jones K.M."/>
            <person name="Redman J."/>
            <person name="Chen G."/>
            <person name="Cahoon E.B."/>
            <person name="Gedil M."/>
            <person name="Stanke M."/>
            <person name="Haas B.J."/>
            <person name="Wortman J.R."/>
            <person name="Fraser-Liggett C.M."/>
            <person name="Ravel J."/>
            <person name="Rabinowicz P.D."/>
        </authorList>
    </citation>
    <scope>NUCLEOTIDE SEQUENCE [LARGE SCALE GENOMIC DNA]</scope>
    <source>
        <strain evidence="3">cv. Hale</strain>
    </source>
</reference>
<sequence>MEKLHEVEWAEAQKISITVDLVAAAKQQLSFLAEVDKHRELYEGPALDRAIYRYRYCWLPLLAKHLQAQVSEGPLVVPLDCEWIWHCHRLNPVHYIKDCKEFYGKILGNWNIVSSTQATCKKQTEEIWNRMYPNEPYELKLSSQISVASGDNVQQAQKSTNYDLISAVKRQSPFYYQVSRAHMNDDSFLQESVARYKGFLHLIKRNQERSIRQFCVPTYDIDLIWHSHQLHPVAYCKDLVAIIGRVLEHDDTDSDRTKGKKLDTGFSGTTKQWGETFGSRYWRAGAMYRGRAPSLLATDARKLDTSGKKGVDFSEYKSTITISKKLFAEVMLEIVGVGDLPAEHRGNLIATFSKKQPDTFFHGKTRLNISFDTGEKQIAVFQCEPVGELVCELASYSPTVLRAASPAKMLGTASISLQDLVKPGSPLSVEKWFELMPHSRTVGSQPINLRIAISFTPPILAPFIMNLVKMDGGGNFNGGSNYSAVHEMKMDGGANCNGGSNYNGGGNCNGGSNYNGGGNCNGGSNYNGGGNCNGGSNYNQVGIAAETVKGSHCTYTAEDIVKSSHCLPSDYCIGDIVKSSHCGGCGGCGGGGGGCRGGGCGGCHGGCGH</sequence>
<dbReference type="InterPro" id="IPR009836">
    <property type="entry name" value="GRDP-like"/>
</dbReference>
<evidence type="ECO:0000313" key="3">
    <source>
        <dbReference type="Proteomes" id="UP000008311"/>
    </source>
</evidence>
<organism evidence="2 3">
    <name type="scientific">Ricinus communis</name>
    <name type="common">Castor bean</name>
    <dbReference type="NCBI Taxonomy" id="3988"/>
    <lineage>
        <taxon>Eukaryota</taxon>
        <taxon>Viridiplantae</taxon>
        <taxon>Streptophyta</taxon>
        <taxon>Embryophyta</taxon>
        <taxon>Tracheophyta</taxon>
        <taxon>Spermatophyta</taxon>
        <taxon>Magnoliopsida</taxon>
        <taxon>eudicotyledons</taxon>
        <taxon>Gunneridae</taxon>
        <taxon>Pentapetalae</taxon>
        <taxon>rosids</taxon>
        <taxon>fabids</taxon>
        <taxon>Malpighiales</taxon>
        <taxon>Euphorbiaceae</taxon>
        <taxon>Acalyphoideae</taxon>
        <taxon>Acalypheae</taxon>
        <taxon>Ricinus</taxon>
    </lineage>
</organism>
<dbReference type="Pfam" id="PF07173">
    <property type="entry name" value="GRDP-like"/>
    <property type="match status" value="1"/>
</dbReference>
<dbReference type="GO" id="GO:0071470">
    <property type="term" value="P:cellular response to osmotic stress"/>
    <property type="evidence" value="ECO:0000318"/>
    <property type="project" value="GO_Central"/>
</dbReference>
<dbReference type="Proteomes" id="UP000008311">
    <property type="component" value="Unassembled WGS sequence"/>
</dbReference>
<dbReference type="Pfam" id="PF25334">
    <property type="entry name" value="C2_GRDP"/>
    <property type="match status" value="1"/>
</dbReference>
<name>B9SMX4_RICCO</name>
<dbReference type="OMA" id="KNDCEQF"/>
<evidence type="ECO:0000313" key="2">
    <source>
        <dbReference type="EMBL" id="EEF35015.1"/>
    </source>
</evidence>
<dbReference type="KEGG" id="rcu:8280326"/>
<accession>B9SMX4</accession>
<dbReference type="InterPro" id="IPR057458">
    <property type="entry name" value="GRDP_C2"/>
</dbReference>
<dbReference type="PANTHER" id="PTHR34365">
    <property type="entry name" value="ENOLASE (DUF1399)"/>
    <property type="match status" value="1"/>
</dbReference>
<proteinExistence type="predicted"/>